<evidence type="ECO:0000313" key="3">
    <source>
        <dbReference type="Proteomes" id="UP001560573"/>
    </source>
</evidence>
<reference evidence="2 3" key="1">
    <citation type="submission" date="2023-07" db="EMBL/GenBank/DDBJ databases">
        <authorList>
            <person name="Lian W.-H."/>
        </authorList>
    </citation>
    <scope>NUCLEOTIDE SEQUENCE [LARGE SCALE GENOMIC DNA]</scope>
    <source>
        <strain evidence="2 3">SYSU DXS3180</strain>
    </source>
</reference>
<gene>
    <name evidence="2" type="ORF">QTN47_26330</name>
</gene>
<proteinExistence type="predicted"/>
<dbReference type="RefSeq" id="WP_369332470.1">
    <property type="nucleotide sequence ID" value="NZ_JAULBC010000012.1"/>
</dbReference>
<feature type="domain" description="T6SS immunity protein Tdi1 C-terminal" evidence="1">
    <location>
        <begin position="66"/>
        <end position="139"/>
    </location>
</feature>
<name>A0ABV3ZQB6_9BACT</name>
<dbReference type="Proteomes" id="UP001560573">
    <property type="component" value="Unassembled WGS sequence"/>
</dbReference>
<keyword evidence="3" id="KW-1185">Reference proteome</keyword>
<organism evidence="2 3">
    <name type="scientific">Danxiaibacter flavus</name>
    <dbReference type="NCBI Taxonomy" id="3049108"/>
    <lineage>
        <taxon>Bacteria</taxon>
        <taxon>Pseudomonadati</taxon>
        <taxon>Bacteroidota</taxon>
        <taxon>Chitinophagia</taxon>
        <taxon>Chitinophagales</taxon>
        <taxon>Chitinophagaceae</taxon>
        <taxon>Danxiaibacter</taxon>
    </lineage>
</organism>
<sequence>MALTFEQLTKDIADIDFDDILSCWQWRLADMKAVATVSALGDIFLVGHDDAVYWLQTDSGDLTKVAETLEEYEQLLGDEENIDNWFLPLLIENLLASGKMLKENEVYSYKKLPIIGGEYSVDNIEPTHMSVHFAFSGQICEQIKDLPNGTKVNIKFERKN</sequence>
<evidence type="ECO:0000313" key="2">
    <source>
        <dbReference type="EMBL" id="MEX6691054.1"/>
    </source>
</evidence>
<protein>
    <submittedName>
        <fullName evidence="2">DUF1851 domain-containing protein</fullName>
    </submittedName>
</protein>
<evidence type="ECO:0000259" key="1">
    <source>
        <dbReference type="Pfam" id="PF08906"/>
    </source>
</evidence>
<dbReference type="Pfam" id="PF08906">
    <property type="entry name" value="T6SS_Tdi1_C"/>
    <property type="match status" value="1"/>
</dbReference>
<accession>A0ABV3ZQB6</accession>
<comment type="caution">
    <text evidence="2">The sequence shown here is derived from an EMBL/GenBank/DDBJ whole genome shotgun (WGS) entry which is preliminary data.</text>
</comment>
<dbReference type="InterPro" id="IPR015002">
    <property type="entry name" value="T6SS_Tdi1_C"/>
</dbReference>
<dbReference type="EMBL" id="JAULBC010000012">
    <property type="protein sequence ID" value="MEX6691054.1"/>
    <property type="molecule type" value="Genomic_DNA"/>
</dbReference>